<name>A0A5P2C8E1_STRVZ</name>
<protein>
    <submittedName>
        <fullName evidence="8">Chitinase</fullName>
    </submittedName>
</protein>
<feature type="region of interest" description="Disordered" evidence="6">
    <location>
        <begin position="1"/>
        <end position="24"/>
    </location>
</feature>
<dbReference type="Pfam" id="PF00704">
    <property type="entry name" value="Glyco_hydro_18"/>
    <property type="match status" value="1"/>
</dbReference>
<dbReference type="SUPFAM" id="SSF51445">
    <property type="entry name" value="(Trans)glycosidases"/>
    <property type="match status" value="1"/>
</dbReference>
<comment type="similarity">
    <text evidence="5">Belongs to the glycosyl hydrolase 18 family.</text>
</comment>
<dbReference type="GO" id="GO:0005576">
    <property type="term" value="C:extracellular region"/>
    <property type="evidence" value="ECO:0007669"/>
    <property type="project" value="InterPro"/>
</dbReference>
<dbReference type="InterPro" id="IPR001223">
    <property type="entry name" value="Glyco_hydro18_cat"/>
</dbReference>
<dbReference type="InterPro" id="IPR017853">
    <property type="entry name" value="GH"/>
</dbReference>
<feature type="active site" description="Proton donor" evidence="3">
    <location>
        <position position="193"/>
    </location>
</feature>
<proteinExistence type="inferred from homology"/>
<dbReference type="Proteomes" id="UP000322927">
    <property type="component" value="Chromosome"/>
</dbReference>
<dbReference type="EMBL" id="CP029192">
    <property type="protein sequence ID" value="QES38657.1"/>
    <property type="molecule type" value="Genomic_DNA"/>
</dbReference>
<sequence>MFTPARSKAASTAEGSARSKSRSTAGSRVRTVALALSAVAALTLGTTALTTTTDAAAAPAPAPAVKKQGPTSVAYVEVNNNSMLNVGKYKLANGGGNAFDVAVIFAANINYDTTKKAAYLHFNENVQRVLDNAATEIRPLQEKGIKVVLSVLGNHQGAGFANFPSKQAASTFAKQLSDTVSKYRLDGIDFDDEYAEYGNNGTGQPNASSFVHLVTALRANMPDKIISLYNIGPAASRLSYGGVDISSKFNYAWNPYYGTWQVPGISLPKSKLSPAAVEIGGTSRSTVAGLARRTVSEGYGVYLTYNLDGNDRSADVSAFTKELYGSDAVYTR</sequence>
<organism evidence="8 9">
    <name type="scientific">Streptomyces venezuelae</name>
    <dbReference type="NCBI Taxonomy" id="54571"/>
    <lineage>
        <taxon>Bacteria</taxon>
        <taxon>Bacillati</taxon>
        <taxon>Actinomycetota</taxon>
        <taxon>Actinomycetes</taxon>
        <taxon>Kitasatosporales</taxon>
        <taxon>Streptomycetaceae</taxon>
        <taxon>Streptomyces</taxon>
    </lineage>
</organism>
<keyword evidence="1 4" id="KW-0378">Hydrolase</keyword>
<dbReference type="PROSITE" id="PS51910">
    <property type="entry name" value="GH18_2"/>
    <property type="match status" value="1"/>
</dbReference>
<evidence type="ECO:0000256" key="4">
    <source>
        <dbReference type="RuleBase" id="RU000489"/>
    </source>
</evidence>
<feature type="domain" description="GH18" evidence="7">
    <location>
        <begin position="70"/>
        <end position="326"/>
    </location>
</feature>
<dbReference type="OrthoDB" id="2582440at2"/>
<dbReference type="InterPro" id="IPR054861">
    <property type="entry name" value="Endoglyc_H"/>
</dbReference>
<evidence type="ECO:0000256" key="6">
    <source>
        <dbReference type="SAM" id="MobiDB-lite"/>
    </source>
</evidence>
<evidence type="ECO:0000256" key="3">
    <source>
        <dbReference type="PIRSR" id="PIRSR001103-1"/>
    </source>
</evidence>
<gene>
    <name evidence="8" type="ORF">DEJ48_39410</name>
</gene>
<dbReference type="GO" id="GO:0005975">
    <property type="term" value="P:carbohydrate metabolic process"/>
    <property type="evidence" value="ECO:0007669"/>
    <property type="project" value="InterPro"/>
</dbReference>
<keyword evidence="2 4" id="KW-0326">Glycosidase</keyword>
<evidence type="ECO:0000256" key="2">
    <source>
        <dbReference type="ARBA" id="ARBA00023295"/>
    </source>
</evidence>
<evidence type="ECO:0000313" key="9">
    <source>
        <dbReference type="Proteomes" id="UP000322927"/>
    </source>
</evidence>
<dbReference type="GO" id="GO:0033925">
    <property type="term" value="F:mannosyl-glycoprotein endo-beta-N-acetylglucosaminidase activity"/>
    <property type="evidence" value="ECO:0007669"/>
    <property type="project" value="InterPro"/>
</dbReference>
<dbReference type="CDD" id="cd06542">
    <property type="entry name" value="GH18_EndoS-like"/>
    <property type="match status" value="1"/>
</dbReference>
<dbReference type="Gene3D" id="3.20.20.80">
    <property type="entry name" value="Glycosidases"/>
    <property type="match status" value="1"/>
</dbReference>
<dbReference type="NCBIfam" id="NF045482">
    <property type="entry name" value="Endoglyc_H"/>
    <property type="match status" value="1"/>
</dbReference>
<dbReference type="PIRSF" id="PIRSF001103">
    <property type="entry name" value="Endo-b-N-acetylglucosaminidase"/>
    <property type="match status" value="1"/>
</dbReference>
<dbReference type="AlphaFoldDB" id="A0A5P2C8E1"/>
<accession>A0A5P2C8E1</accession>
<reference evidence="8 9" key="1">
    <citation type="submission" date="2018-05" db="EMBL/GenBank/DDBJ databases">
        <title>Streptomyces venezuelae.</title>
        <authorList>
            <person name="Kim W."/>
            <person name="Lee N."/>
            <person name="Cho B.-K."/>
        </authorList>
    </citation>
    <scope>NUCLEOTIDE SEQUENCE [LARGE SCALE GENOMIC DNA]</scope>
    <source>
        <strain evidence="8 9">ATCC 14584</strain>
    </source>
</reference>
<dbReference type="InterPro" id="IPR001579">
    <property type="entry name" value="Glyco_hydro_18_chit_AS"/>
</dbReference>
<evidence type="ECO:0000256" key="5">
    <source>
        <dbReference type="RuleBase" id="RU004453"/>
    </source>
</evidence>
<evidence type="ECO:0000256" key="1">
    <source>
        <dbReference type="ARBA" id="ARBA00022801"/>
    </source>
</evidence>
<dbReference type="PROSITE" id="PS01095">
    <property type="entry name" value="GH18_1"/>
    <property type="match status" value="1"/>
</dbReference>
<evidence type="ECO:0000313" key="8">
    <source>
        <dbReference type="EMBL" id="QES38657.1"/>
    </source>
</evidence>
<evidence type="ECO:0000259" key="7">
    <source>
        <dbReference type="PROSITE" id="PS51910"/>
    </source>
</evidence>
<dbReference type="InterPro" id="IPR016289">
    <property type="entry name" value="Endo-Fsp"/>
</dbReference>